<reference evidence="5 6" key="1">
    <citation type="submission" date="2023-01" db="EMBL/GenBank/DDBJ databases">
        <authorList>
            <person name="Kreplak J."/>
        </authorList>
    </citation>
    <scope>NUCLEOTIDE SEQUENCE [LARGE SCALE GENOMIC DNA]</scope>
</reference>
<feature type="domain" description="DUS-like FMN-binding" evidence="4">
    <location>
        <begin position="38"/>
        <end position="106"/>
    </location>
</feature>
<keyword evidence="6" id="KW-1185">Reference proteome</keyword>
<evidence type="ECO:0000313" key="5">
    <source>
        <dbReference type="EMBL" id="CAI8594691.1"/>
    </source>
</evidence>
<dbReference type="PANTHER" id="PTHR11082:SF5">
    <property type="entry name" value="TRNA-DIHYDROURIDINE(16_17) SYNTHASE [NAD(P)(+)]-LIKE"/>
    <property type="match status" value="1"/>
</dbReference>
<dbReference type="Gene3D" id="3.20.20.70">
    <property type="entry name" value="Aldolase class I"/>
    <property type="match status" value="1"/>
</dbReference>
<sequence>MAQTRTSPDPIQPEEHPARNLTLTDTRVQRAWAHWTNLGRPKLIVAPMVDNSELPFRLLCKKKEEFTTCKEDRPLFVQFCANDPDVLLEAARRVEPYCDYVDINLGRRRSPVSKRSLMV</sequence>
<dbReference type="AlphaFoldDB" id="A0AAV0ZA00"/>
<organism evidence="5 6">
    <name type="scientific">Vicia faba</name>
    <name type="common">Broad bean</name>
    <name type="synonym">Faba vulgaris</name>
    <dbReference type="NCBI Taxonomy" id="3906"/>
    <lineage>
        <taxon>Eukaryota</taxon>
        <taxon>Viridiplantae</taxon>
        <taxon>Streptophyta</taxon>
        <taxon>Embryophyta</taxon>
        <taxon>Tracheophyta</taxon>
        <taxon>Spermatophyta</taxon>
        <taxon>Magnoliopsida</taxon>
        <taxon>eudicotyledons</taxon>
        <taxon>Gunneridae</taxon>
        <taxon>Pentapetalae</taxon>
        <taxon>rosids</taxon>
        <taxon>fabids</taxon>
        <taxon>Fabales</taxon>
        <taxon>Fabaceae</taxon>
        <taxon>Papilionoideae</taxon>
        <taxon>50 kb inversion clade</taxon>
        <taxon>NPAAA clade</taxon>
        <taxon>Hologalegina</taxon>
        <taxon>IRL clade</taxon>
        <taxon>Fabeae</taxon>
        <taxon>Vicia</taxon>
    </lineage>
</organism>
<proteinExistence type="predicted"/>
<dbReference type="PANTHER" id="PTHR11082">
    <property type="entry name" value="TRNA-DIHYDROURIDINE SYNTHASE"/>
    <property type="match status" value="1"/>
</dbReference>
<dbReference type="InterPro" id="IPR013785">
    <property type="entry name" value="Aldolase_TIM"/>
</dbReference>
<dbReference type="Pfam" id="PF01207">
    <property type="entry name" value="Dus"/>
    <property type="match status" value="1"/>
</dbReference>
<dbReference type="GO" id="GO:0017150">
    <property type="term" value="F:tRNA dihydrouridine synthase activity"/>
    <property type="evidence" value="ECO:0007669"/>
    <property type="project" value="TreeGrafter"/>
</dbReference>
<evidence type="ECO:0000256" key="1">
    <source>
        <dbReference type="ARBA" id="ARBA00022857"/>
    </source>
</evidence>
<feature type="region of interest" description="Disordered" evidence="3">
    <location>
        <begin position="1"/>
        <end position="23"/>
    </location>
</feature>
<gene>
    <name evidence="5" type="ORF">VFH_I153480</name>
</gene>
<dbReference type="InterPro" id="IPR035587">
    <property type="entry name" value="DUS-like_FMN-bd"/>
</dbReference>
<dbReference type="SUPFAM" id="SSF51395">
    <property type="entry name" value="FMN-linked oxidoreductases"/>
    <property type="match status" value="1"/>
</dbReference>
<keyword evidence="2" id="KW-0520">NAD</keyword>
<protein>
    <recommendedName>
        <fullName evidence="4">DUS-like FMN-binding domain-containing protein</fullName>
    </recommendedName>
</protein>
<name>A0AAV0ZA00_VICFA</name>
<accession>A0AAV0ZA00</accession>
<evidence type="ECO:0000256" key="2">
    <source>
        <dbReference type="ARBA" id="ARBA00023027"/>
    </source>
</evidence>
<dbReference type="EMBL" id="OX451735">
    <property type="protein sequence ID" value="CAI8594691.1"/>
    <property type="molecule type" value="Genomic_DNA"/>
</dbReference>
<keyword evidence="1" id="KW-0521">NADP</keyword>
<evidence type="ECO:0000259" key="4">
    <source>
        <dbReference type="Pfam" id="PF01207"/>
    </source>
</evidence>
<evidence type="ECO:0000313" key="6">
    <source>
        <dbReference type="Proteomes" id="UP001157006"/>
    </source>
</evidence>
<evidence type="ECO:0000256" key="3">
    <source>
        <dbReference type="SAM" id="MobiDB-lite"/>
    </source>
</evidence>
<dbReference type="Proteomes" id="UP001157006">
    <property type="component" value="Chromosome 1S"/>
</dbReference>